<protein>
    <submittedName>
        <fullName evidence="1">Uncharacterized protein</fullName>
    </submittedName>
</protein>
<dbReference type="EMBL" id="FZOC01000004">
    <property type="protein sequence ID" value="SNR95683.1"/>
    <property type="molecule type" value="Genomic_DNA"/>
</dbReference>
<reference evidence="1 2" key="1">
    <citation type="submission" date="2017-06" db="EMBL/GenBank/DDBJ databases">
        <authorList>
            <person name="Kim H.J."/>
            <person name="Triplett B.A."/>
        </authorList>
    </citation>
    <scope>NUCLEOTIDE SEQUENCE [LARGE SCALE GENOMIC DNA]</scope>
    <source>
        <strain evidence="1 2">DSM 13116</strain>
    </source>
</reference>
<organism evidence="1 2">
    <name type="scientific">Humidesulfovibrio mexicanus</name>
    <dbReference type="NCBI Taxonomy" id="147047"/>
    <lineage>
        <taxon>Bacteria</taxon>
        <taxon>Pseudomonadati</taxon>
        <taxon>Thermodesulfobacteriota</taxon>
        <taxon>Desulfovibrionia</taxon>
        <taxon>Desulfovibrionales</taxon>
        <taxon>Desulfovibrionaceae</taxon>
        <taxon>Humidesulfovibrio</taxon>
    </lineage>
</organism>
<gene>
    <name evidence="1" type="ORF">SAMN04488503_2023</name>
</gene>
<dbReference type="RefSeq" id="WP_089274256.1">
    <property type="nucleotide sequence ID" value="NZ_FZOC01000004.1"/>
</dbReference>
<accession>A0A239AL74</accession>
<proteinExistence type="predicted"/>
<evidence type="ECO:0000313" key="1">
    <source>
        <dbReference type="EMBL" id="SNR95683.1"/>
    </source>
</evidence>
<sequence length="73" mass="7849">MTVPRFVLARSAGDSVTLRDTQKKRLAAIFPRDTSLPEVTAEAAAVRMAEVCAKALNLVHEAAQAKKQQEGGK</sequence>
<dbReference type="AlphaFoldDB" id="A0A239AL74"/>
<keyword evidence="2" id="KW-1185">Reference proteome</keyword>
<name>A0A239AL74_9BACT</name>
<evidence type="ECO:0000313" key="2">
    <source>
        <dbReference type="Proteomes" id="UP000198324"/>
    </source>
</evidence>
<dbReference type="Proteomes" id="UP000198324">
    <property type="component" value="Unassembled WGS sequence"/>
</dbReference>